<evidence type="ECO:0000256" key="1">
    <source>
        <dbReference type="SAM" id="SignalP"/>
    </source>
</evidence>
<dbReference type="SUPFAM" id="SSF52317">
    <property type="entry name" value="Class I glutamine amidotransferase-like"/>
    <property type="match status" value="1"/>
</dbReference>
<feature type="domain" description="ThuA-like" evidence="2">
    <location>
        <begin position="35"/>
        <end position="273"/>
    </location>
</feature>
<dbReference type="RefSeq" id="WP_146407857.1">
    <property type="nucleotide sequence ID" value="NZ_SJPU01000002.1"/>
</dbReference>
<reference evidence="3 4" key="1">
    <citation type="journal article" date="2020" name="Antonie Van Leeuwenhoek">
        <title>Rhodopirellula heiligendammensis sp. nov., Rhodopirellula pilleata sp. nov., and Rhodopirellula solitaria sp. nov. isolated from natural or artificial marine surfaces in Northern Germany and California, USA, and emended description of the genus Rhodopirellula.</title>
        <authorList>
            <person name="Kallscheuer N."/>
            <person name="Wiegand S."/>
            <person name="Jogler M."/>
            <person name="Boedeker C."/>
            <person name="Peeters S.H."/>
            <person name="Rast P."/>
            <person name="Heuer A."/>
            <person name="Jetten M.S.M."/>
            <person name="Rohde M."/>
            <person name="Jogler C."/>
        </authorList>
    </citation>
    <scope>NUCLEOTIDE SEQUENCE [LARGE SCALE GENOMIC DNA]</scope>
    <source>
        <strain evidence="3 4">Poly21</strain>
    </source>
</reference>
<evidence type="ECO:0000259" key="2">
    <source>
        <dbReference type="Pfam" id="PF06283"/>
    </source>
</evidence>
<dbReference type="OrthoDB" id="7171409at2"/>
<dbReference type="InterPro" id="IPR029010">
    <property type="entry name" value="ThuA-like"/>
</dbReference>
<dbReference type="InterPro" id="IPR029062">
    <property type="entry name" value="Class_I_gatase-like"/>
</dbReference>
<comment type="caution">
    <text evidence="3">The sequence shown here is derived from an EMBL/GenBank/DDBJ whole genome shotgun (WGS) entry which is preliminary data.</text>
</comment>
<keyword evidence="4" id="KW-1185">Reference proteome</keyword>
<dbReference type="AlphaFoldDB" id="A0A5C6BWB1"/>
<feature type="chain" id="PRO_5022776249" evidence="1">
    <location>
        <begin position="25"/>
        <end position="290"/>
    </location>
</feature>
<dbReference type="PANTHER" id="PTHR40469:SF2">
    <property type="entry name" value="GALACTOSE-BINDING DOMAIN-LIKE SUPERFAMILY PROTEIN"/>
    <property type="match status" value="1"/>
</dbReference>
<keyword evidence="1" id="KW-0732">Signal</keyword>
<proteinExistence type="predicted"/>
<evidence type="ECO:0000313" key="4">
    <source>
        <dbReference type="Proteomes" id="UP000319908"/>
    </source>
</evidence>
<dbReference type="EMBL" id="SJPU01000002">
    <property type="protein sequence ID" value="TWU16142.1"/>
    <property type="molecule type" value="Genomic_DNA"/>
</dbReference>
<feature type="signal peptide" evidence="1">
    <location>
        <begin position="1"/>
        <end position="24"/>
    </location>
</feature>
<dbReference type="Pfam" id="PF06283">
    <property type="entry name" value="ThuA"/>
    <property type="match status" value="1"/>
</dbReference>
<evidence type="ECO:0000313" key="3">
    <source>
        <dbReference type="EMBL" id="TWU16142.1"/>
    </source>
</evidence>
<dbReference type="PANTHER" id="PTHR40469">
    <property type="entry name" value="SECRETED GLYCOSYL HYDROLASE"/>
    <property type="match status" value="1"/>
</dbReference>
<gene>
    <name evidence="3" type="ORF">Poly21_33470</name>
</gene>
<name>A0A5C6BWB1_9BACT</name>
<protein>
    <submittedName>
        <fullName evidence="3">Trehalose utilization</fullName>
    </submittedName>
</protein>
<dbReference type="Proteomes" id="UP000319908">
    <property type="component" value="Unassembled WGS sequence"/>
</dbReference>
<accession>A0A5C6BWB1</accession>
<dbReference type="Gene3D" id="3.40.50.880">
    <property type="match status" value="1"/>
</dbReference>
<organism evidence="3 4">
    <name type="scientific">Allorhodopirellula heiligendammensis</name>
    <dbReference type="NCBI Taxonomy" id="2714739"/>
    <lineage>
        <taxon>Bacteria</taxon>
        <taxon>Pseudomonadati</taxon>
        <taxon>Planctomycetota</taxon>
        <taxon>Planctomycetia</taxon>
        <taxon>Pirellulales</taxon>
        <taxon>Pirellulaceae</taxon>
        <taxon>Allorhodopirellula</taxon>
    </lineage>
</organism>
<sequence>MKLSLPWLLSIAVLSLLGSSVATAEEAATGSSPLKVLLVAGGCCHDYETQSKLLKEGIESRMNAEVTVAFNPDHTTRATFEIYESDDWAEGYDVVVHDECSADVTDKAYVQRILAAHRNGTPAVNLHCAMHSYRWGDFRDPVEPGADNAGWYEMIGLQSTGHGPKFPIEVNFTENPITRGLENWTTINEELYNNVRVFDGTTALASGKQTVPPNKAQLKKNPDAKGKVAESVVVWTSEYGPNKTKIFSTTLGHQNETVADARYMDLVVRGLLWSTGNLTKEGEPAAAVLK</sequence>